<keyword evidence="1" id="KW-0732">Signal</keyword>
<dbReference type="InterPro" id="IPR018392">
    <property type="entry name" value="LysM"/>
</dbReference>
<accession>A0ABV8B7D3</accession>
<dbReference type="InterPro" id="IPR011105">
    <property type="entry name" value="Cell_wall_hydrolase_SleB"/>
</dbReference>
<dbReference type="RefSeq" id="WP_377917854.1">
    <property type="nucleotide sequence ID" value="NZ_JBHRZT010000072.1"/>
</dbReference>
<gene>
    <name evidence="3" type="ORF">ACFOU2_18940</name>
</gene>
<evidence type="ECO:0000313" key="4">
    <source>
        <dbReference type="Proteomes" id="UP001595752"/>
    </source>
</evidence>
<comment type="caution">
    <text evidence="3">The sequence shown here is derived from an EMBL/GenBank/DDBJ whole genome shotgun (WGS) entry which is preliminary data.</text>
</comment>
<dbReference type="Proteomes" id="UP001595752">
    <property type="component" value="Unassembled WGS sequence"/>
</dbReference>
<dbReference type="InterPro" id="IPR042047">
    <property type="entry name" value="SleB_dom1"/>
</dbReference>
<dbReference type="Gene3D" id="6.20.240.60">
    <property type="match status" value="1"/>
</dbReference>
<feature type="chain" id="PRO_5046673633" evidence="1">
    <location>
        <begin position="30"/>
        <end position="279"/>
    </location>
</feature>
<dbReference type="Pfam" id="PF07486">
    <property type="entry name" value="Hydrolase_2"/>
    <property type="match status" value="1"/>
</dbReference>
<feature type="signal peptide" evidence="1">
    <location>
        <begin position="1"/>
        <end position="29"/>
    </location>
</feature>
<dbReference type="Gene3D" id="1.10.10.2520">
    <property type="entry name" value="Cell wall hydrolase SleB, domain 1"/>
    <property type="match status" value="1"/>
</dbReference>
<proteinExistence type="predicted"/>
<sequence length="279" mass="30727">MKNTYMKSFIVACAAAFTFIGLQSSTAEAHTEYQVFKGDNFQKFGQQYGITIDHIKQENNLLDDWTYIEAMLPIPDKTKVLAVQLLKPAIEIPHKAKVLAAQSSKPAIQTPPETKVLAVQSSKPAIQTPPETKVLAVQSTKPAMKPAEKEPAKPAVSISNKEKDLFARLVEAEAKGEPYKGKVAVATVVLNRVDSPQFPDTVTDVINQVVGGAYAFSPVQNGEINKPASDEAKRAVDEALTRKDRLNDCIYFYNPEIATDDWIRTRNVVKTIGNHVFAK</sequence>
<dbReference type="GO" id="GO:0016787">
    <property type="term" value="F:hydrolase activity"/>
    <property type="evidence" value="ECO:0007669"/>
    <property type="project" value="UniProtKB-KW"/>
</dbReference>
<evidence type="ECO:0000313" key="3">
    <source>
        <dbReference type="EMBL" id="MFC3885442.1"/>
    </source>
</evidence>
<protein>
    <submittedName>
        <fullName evidence="3">Cell wall hydrolase</fullName>
    </submittedName>
</protein>
<evidence type="ECO:0000256" key="1">
    <source>
        <dbReference type="SAM" id="SignalP"/>
    </source>
</evidence>
<dbReference type="SUPFAM" id="SSF54106">
    <property type="entry name" value="LysM domain"/>
    <property type="match status" value="1"/>
</dbReference>
<keyword evidence="3" id="KW-0378">Hydrolase</keyword>
<organism evidence="3 4">
    <name type="scientific">Bacillus songklensis</name>
    <dbReference type="NCBI Taxonomy" id="1069116"/>
    <lineage>
        <taxon>Bacteria</taxon>
        <taxon>Bacillati</taxon>
        <taxon>Bacillota</taxon>
        <taxon>Bacilli</taxon>
        <taxon>Bacillales</taxon>
        <taxon>Bacillaceae</taxon>
        <taxon>Bacillus</taxon>
    </lineage>
</organism>
<dbReference type="InterPro" id="IPR036779">
    <property type="entry name" value="LysM_dom_sf"/>
</dbReference>
<reference evidence="4" key="1">
    <citation type="journal article" date="2019" name="Int. J. Syst. Evol. Microbiol.">
        <title>The Global Catalogue of Microorganisms (GCM) 10K type strain sequencing project: providing services to taxonomists for standard genome sequencing and annotation.</title>
        <authorList>
            <consortium name="The Broad Institute Genomics Platform"/>
            <consortium name="The Broad Institute Genome Sequencing Center for Infectious Disease"/>
            <person name="Wu L."/>
            <person name="Ma J."/>
        </authorList>
    </citation>
    <scope>NUCLEOTIDE SEQUENCE [LARGE SCALE GENOMIC DNA]</scope>
    <source>
        <strain evidence="4">CCUG 61889</strain>
    </source>
</reference>
<dbReference type="EMBL" id="JBHRZT010000072">
    <property type="protein sequence ID" value="MFC3885442.1"/>
    <property type="molecule type" value="Genomic_DNA"/>
</dbReference>
<name>A0ABV8B7D3_9BACI</name>
<keyword evidence="4" id="KW-1185">Reference proteome</keyword>
<feature type="domain" description="Cell wall hydrolase SleB" evidence="2">
    <location>
        <begin position="176"/>
        <end position="278"/>
    </location>
</feature>
<dbReference type="CDD" id="cd00118">
    <property type="entry name" value="LysM"/>
    <property type="match status" value="1"/>
</dbReference>
<dbReference type="Gene3D" id="3.10.350.10">
    <property type="entry name" value="LysM domain"/>
    <property type="match status" value="1"/>
</dbReference>
<evidence type="ECO:0000259" key="2">
    <source>
        <dbReference type="Pfam" id="PF07486"/>
    </source>
</evidence>